<keyword evidence="3" id="KW-1133">Transmembrane helix</keyword>
<feature type="signal peptide" evidence="4">
    <location>
        <begin position="1"/>
        <end position="20"/>
    </location>
</feature>
<keyword evidence="2" id="KW-1015">Disulfide bond</keyword>
<keyword evidence="5" id="KW-1185">Reference proteome</keyword>
<dbReference type="OMA" id="TIKTCEY"/>
<dbReference type="PANTHER" id="PTHR10036">
    <property type="entry name" value="CD59 GLYCOPROTEIN"/>
    <property type="match status" value="1"/>
</dbReference>
<evidence type="ECO:0000313" key="5">
    <source>
        <dbReference type="Proteomes" id="UP000694843"/>
    </source>
</evidence>
<evidence type="ECO:0000256" key="2">
    <source>
        <dbReference type="ARBA" id="ARBA00023157"/>
    </source>
</evidence>
<gene>
    <name evidence="6" type="primary">LOC108671037</name>
</gene>
<evidence type="ECO:0000256" key="1">
    <source>
        <dbReference type="ARBA" id="ARBA00022729"/>
    </source>
</evidence>
<dbReference type="KEGG" id="hazt:108671037"/>
<feature type="transmembrane region" description="Helical" evidence="3">
    <location>
        <begin position="114"/>
        <end position="141"/>
    </location>
</feature>
<sequence length="144" mass="16420">MQLHFLGCVLLILLIAECGAHECYVCHEQDSNRGKCTETVEPCDFEQDHCLSEIKWGSTPFWEVGAPMQYYISKKCATRQDCTDTISGYLPYCDYINWKDWKCAECCKGDRCNFFVTLGASSLQTTSFGCTIAVLVVLLWYAHR</sequence>
<evidence type="ECO:0000256" key="3">
    <source>
        <dbReference type="SAM" id="Phobius"/>
    </source>
</evidence>
<keyword evidence="1 4" id="KW-0732">Signal</keyword>
<evidence type="ECO:0000313" key="6">
    <source>
        <dbReference type="RefSeq" id="XP_018014010.1"/>
    </source>
</evidence>
<name>A0A8B7NK29_HYAAZ</name>
<dbReference type="Gene3D" id="2.10.60.10">
    <property type="entry name" value="CD59"/>
    <property type="match status" value="1"/>
</dbReference>
<dbReference type="InterPro" id="IPR045860">
    <property type="entry name" value="Snake_toxin-like_sf"/>
</dbReference>
<dbReference type="GeneID" id="108671037"/>
<dbReference type="AlphaFoldDB" id="A0A8B7NK29"/>
<organism evidence="5 6">
    <name type="scientific">Hyalella azteca</name>
    <name type="common">Amphipod</name>
    <dbReference type="NCBI Taxonomy" id="294128"/>
    <lineage>
        <taxon>Eukaryota</taxon>
        <taxon>Metazoa</taxon>
        <taxon>Ecdysozoa</taxon>
        <taxon>Arthropoda</taxon>
        <taxon>Crustacea</taxon>
        <taxon>Multicrustacea</taxon>
        <taxon>Malacostraca</taxon>
        <taxon>Eumalacostraca</taxon>
        <taxon>Peracarida</taxon>
        <taxon>Amphipoda</taxon>
        <taxon>Senticaudata</taxon>
        <taxon>Talitrida</taxon>
        <taxon>Talitroidea</taxon>
        <taxon>Hyalellidae</taxon>
        <taxon>Hyalella</taxon>
    </lineage>
</organism>
<dbReference type="OrthoDB" id="6278121at2759"/>
<keyword evidence="3" id="KW-0472">Membrane</keyword>
<dbReference type="SUPFAM" id="SSF57302">
    <property type="entry name" value="Snake toxin-like"/>
    <property type="match status" value="1"/>
</dbReference>
<dbReference type="CDD" id="cd23599">
    <property type="entry name" value="TFP_LU_ECD_Cold"/>
    <property type="match status" value="1"/>
</dbReference>
<feature type="chain" id="PRO_5034120657" evidence="4">
    <location>
        <begin position="21"/>
        <end position="144"/>
    </location>
</feature>
<proteinExistence type="predicted"/>
<dbReference type="RefSeq" id="XP_018014010.1">
    <property type="nucleotide sequence ID" value="XM_018158521.2"/>
</dbReference>
<dbReference type="Proteomes" id="UP000694843">
    <property type="component" value="Unplaced"/>
</dbReference>
<accession>A0A8B7NK29</accession>
<reference evidence="6" key="1">
    <citation type="submission" date="2025-08" db="UniProtKB">
        <authorList>
            <consortium name="RefSeq"/>
        </authorList>
    </citation>
    <scope>IDENTIFICATION</scope>
    <source>
        <tissue evidence="6">Whole organism</tissue>
    </source>
</reference>
<evidence type="ECO:0000256" key="4">
    <source>
        <dbReference type="SAM" id="SignalP"/>
    </source>
</evidence>
<protein>
    <submittedName>
        <fullName evidence="6">Uncharacterized protein LOC108671037</fullName>
    </submittedName>
</protein>
<keyword evidence="3" id="KW-0812">Transmembrane</keyword>
<dbReference type="PANTHER" id="PTHR10036:SF3">
    <property type="entry name" value="PROTEIN SLEEPLESS-RELATED"/>
    <property type="match status" value="1"/>
</dbReference>